<dbReference type="SUPFAM" id="SSF90229">
    <property type="entry name" value="CCCH zinc finger"/>
    <property type="match status" value="2"/>
</dbReference>
<feature type="domain" description="C3H1-type" evidence="7">
    <location>
        <begin position="41"/>
        <end position="68"/>
    </location>
</feature>
<evidence type="ECO:0000256" key="2">
    <source>
        <dbReference type="ARBA" id="ARBA00022723"/>
    </source>
</evidence>
<dbReference type="EMBL" id="JAKELL010000002">
    <property type="protein sequence ID" value="KAH9000309.1"/>
    <property type="molecule type" value="Genomic_DNA"/>
</dbReference>
<accession>A0AAD4LPL8</accession>
<dbReference type="AlphaFoldDB" id="A0AAD4LPL8"/>
<evidence type="ECO:0000313" key="9">
    <source>
        <dbReference type="Proteomes" id="UP001201163"/>
    </source>
</evidence>
<dbReference type="Gene3D" id="4.10.1000.10">
    <property type="entry name" value="Zinc finger, CCCH-type"/>
    <property type="match status" value="1"/>
</dbReference>
<keyword evidence="3 5" id="KW-0863">Zinc-finger</keyword>
<keyword evidence="9" id="KW-1185">Reference proteome</keyword>
<dbReference type="InterPro" id="IPR017907">
    <property type="entry name" value="Znf_RING_CS"/>
</dbReference>
<dbReference type="PANTHER" id="PTHR11224">
    <property type="entry name" value="MAKORIN-RELATED"/>
    <property type="match status" value="1"/>
</dbReference>
<dbReference type="InterPro" id="IPR000571">
    <property type="entry name" value="Znf_CCCH"/>
</dbReference>
<evidence type="ECO:0000259" key="6">
    <source>
        <dbReference type="PROSITE" id="PS50089"/>
    </source>
</evidence>
<dbReference type="InterPro" id="IPR036855">
    <property type="entry name" value="Znf_CCCH_sf"/>
</dbReference>
<feature type="zinc finger region" description="C3H1-type" evidence="5">
    <location>
        <begin position="7"/>
        <end position="35"/>
    </location>
</feature>
<protein>
    <recommendedName>
        <fullName evidence="10">RING-type E3 ubiquitin transferase</fullName>
    </recommendedName>
</protein>
<dbReference type="PANTHER" id="PTHR11224:SF59">
    <property type="entry name" value="RING-TYPE E3 UBIQUITIN TRANSFERASE"/>
    <property type="match status" value="1"/>
</dbReference>
<dbReference type="InterPro" id="IPR001841">
    <property type="entry name" value="Znf_RING"/>
</dbReference>
<dbReference type="Pfam" id="PF14608">
    <property type="entry name" value="zf-CCCH_2"/>
    <property type="match status" value="2"/>
</dbReference>
<reference evidence="8" key="1">
    <citation type="submission" date="2022-01" db="EMBL/GenBank/DDBJ databases">
        <title>Comparative genomics reveals a dynamic genome evolution in the ectomycorrhizal milk-cap (Lactarius) mushrooms.</title>
        <authorList>
            <consortium name="DOE Joint Genome Institute"/>
            <person name="Lebreton A."/>
            <person name="Tang N."/>
            <person name="Kuo A."/>
            <person name="LaButti K."/>
            <person name="Drula E."/>
            <person name="Barry K."/>
            <person name="Clum A."/>
            <person name="Lipzen A."/>
            <person name="Mousain D."/>
            <person name="Ng V."/>
            <person name="Wang R."/>
            <person name="Wang X."/>
            <person name="Dai Y."/>
            <person name="Henrissat B."/>
            <person name="Grigoriev I.V."/>
            <person name="Guerin-Laguette A."/>
            <person name="Yu F."/>
            <person name="Martin F.M."/>
        </authorList>
    </citation>
    <scope>NUCLEOTIDE SEQUENCE</scope>
    <source>
        <strain evidence="8">QP</strain>
    </source>
</reference>
<feature type="domain" description="C3H1-type" evidence="7">
    <location>
        <begin position="7"/>
        <end position="35"/>
    </location>
</feature>
<keyword evidence="1" id="KW-0808">Transferase</keyword>
<dbReference type="SMART" id="SM00184">
    <property type="entry name" value="RING"/>
    <property type="match status" value="1"/>
</dbReference>
<evidence type="ECO:0000256" key="5">
    <source>
        <dbReference type="PROSITE-ProRule" id="PRU00723"/>
    </source>
</evidence>
<name>A0AAD4LPL8_9AGAM</name>
<sequence length="239" mass="27292">MERPVTSKSRGICRYYNTQRGCFAGNNCKFQHGEHENITPFDKNKTCRYFAAGYCKRGEKCWFRHVLPADLTAPDDTLICAICMEEPVIFGLLADCSHVFCIDCIRNWRGQESSSEDVTFSRLHKKCPYCRTLSKFVIPSSHFYPSGHPGKTAALERYKASLQRVPCKYFTTSKPDSRYCPFGRDCMYQHQNEDGTPYIFNKGVDFHMPVRLLRALTGRRSIISSSSGTACVEFSIVQP</sequence>
<evidence type="ECO:0000256" key="4">
    <source>
        <dbReference type="ARBA" id="ARBA00022833"/>
    </source>
</evidence>
<dbReference type="PROSITE" id="PS50089">
    <property type="entry name" value="ZF_RING_2"/>
    <property type="match status" value="1"/>
</dbReference>
<evidence type="ECO:0000313" key="8">
    <source>
        <dbReference type="EMBL" id="KAH9000309.1"/>
    </source>
</evidence>
<evidence type="ECO:0000256" key="1">
    <source>
        <dbReference type="ARBA" id="ARBA00022679"/>
    </source>
</evidence>
<dbReference type="GO" id="GO:0061630">
    <property type="term" value="F:ubiquitin protein ligase activity"/>
    <property type="evidence" value="ECO:0007669"/>
    <property type="project" value="InterPro"/>
</dbReference>
<dbReference type="Pfam" id="PF00642">
    <property type="entry name" value="zf-CCCH"/>
    <property type="match status" value="1"/>
</dbReference>
<dbReference type="InterPro" id="IPR045072">
    <property type="entry name" value="MKRN-like"/>
</dbReference>
<feature type="zinc finger region" description="C3H1-type" evidence="5">
    <location>
        <begin position="161"/>
        <end position="193"/>
    </location>
</feature>
<dbReference type="PROSITE" id="PS00518">
    <property type="entry name" value="ZF_RING_1"/>
    <property type="match status" value="1"/>
</dbReference>
<comment type="caution">
    <text evidence="8">The sequence shown here is derived from an EMBL/GenBank/DDBJ whole genome shotgun (WGS) entry which is preliminary data.</text>
</comment>
<dbReference type="PROSITE" id="PS50103">
    <property type="entry name" value="ZF_C3H1"/>
    <property type="match status" value="3"/>
</dbReference>
<evidence type="ECO:0000259" key="7">
    <source>
        <dbReference type="PROSITE" id="PS50103"/>
    </source>
</evidence>
<keyword evidence="4 5" id="KW-0862">Zinc</keyword>
<dbReference type="GO" id="GO:0008270">
    <property type="term" value="F:zinc ion binding"/>
    <property type="evidence" value="ECO:0007669"/>
    <property type="project" value="UniProtKB-KW"/>
</dbReference>
<dbReference type="Pfam" id="PF00097">
    <property type="entry name" value="zf-C3HC4"/>
    <property type="match status" value="1"/>
</dbReference>
<dbReference type="GO" id="GO:0000209">
    <property type="term" value="P:protein polyubiquitination"/>
    <property type="evidence" value="ECO:0007669"/>
    <property type="project" value="InterPro"/>
</dbReference>
<feature type="domain" description="C3H1-type" evidence="7">
    <location>
        <begin position="161"/>
        <end position="193"/>
    </location>
</feature>
<dbReference type="SUPFAM" id="SSF57850">
    <property type="entry name" value="RING/U-box"/>
    <property type="match status" value="1"/>
</dbReference>
<dbReference type="InterPro" id="IPR018957">
    <property type="entry name" value="Znf_C3HC4_RING-type"/>
</dbReference>
<feature type="domain" description="RING-type" evidence="6">
    <location>
        <begin position="80"/>
        <end position="131"/>
    </location>
</feature>
<dbReference type="SMART" id="SM00356">
    <property type="entry name" value="ZnF_C3H1"/>
    <property type="match status" value="3"/>
</dbReference>
<organism evidence="8 9">
    <name type="scientific">Lactarius akahatsu</name>
    <dbReference type="NCBI Taxonomy" id="416441"/>
    <lineage>
        <taxon>Eukaryota</taxon>
        <taxon>Fungi</taxon>
        <taxon>Dikarya</taxon>
        <taxon>Basidiomycota</taxon>
        <taxon>Agaricomycotina</taxon>
        <taxon>Agaricomycetes</taxon>
        <taxon>Russulales</taxon>
        <taxon>Russulaceae</taxon>
        <taxon>Lactarius</taxon>
    </lineage>
</organism>
<dbReference type="Proteomes" id="UP001201163">
    <property type="component" value="Unassembled WGS sequence"/>
</dbReference>
<evidence type="ECO:0000256" key="3">
    <source>
        <dbReference type="ARBA" id="ARBA00022771"/>
    </source>
</evidence>
<feature type="zinc finger region" description="C3H1-type" evidence="5">
    <location>
        <begin position="41"/>
        <end position="68"/>
    </location>
</feature>
<evidence type="ECO:0008006" key="10">
    <source>
        <dbReference type="Google" id="ProtNLM"/>
    </source>
</evidence>
<gene>
    <name evidence="8" type="ORF">EDB92DRAFT_1789855</name>
</gene>
<proteinExistence type="predicted"/>
<dbReference type="Gene3D" id="3.30.40.10">
    <property type="entry name" value="Zinc/RING finger domain, C3HC4 (zinc finger)"/>
    <property type="match status" value="1"/>
</dbReference>
<keyword evidence="2 5" id="KW-0479">Metal-binding</keyword>
<dbReference type="InterPro" id="IPR013083">
    <property type="entry name" value="Znf_RING/FYVE/PHD"/>
</dbReference>